<dbReference type="CDD" id="cd06561">
    <property type="entry name" value="AlkD_like"/>
    <property type="match status" value="1"/>
</dbReference>
<keyword evidence="2" id="KW-1185">Reference proteome</keyword>
<comment type="caution">
    <text evidence="1">The sequence shown here is derived from an EMBL/GenBank/DDBJ whole genome shotgun (WGS) entry which is preliminary data.</text>
</comment>
<proteinExistence type="predicted"/>
<dbReference type="RefSeq" id="WP_163817710.1">
    <property type="nucleotide sequence ID" value="NZ_JAAGOB010000003.1"/>
</dbReference>
<gene>
    <name evidence="1" type="ORF">G1H11_07905</name>
</gene>
<protein>
    <submittedName>
        <fullName evidence="1">DNA alkylation repair protein</fullName>
    </submittedName>
</protein>
<dbReference type="SUPFAM" id="SSF48371">
    <property type="entry name" value="ARM repeat"/>
    <property type="match status" value="1"/>
</dbReference>
<dbReference type="PANTHER" id="PTHR34070">
    <property type="entry name" value="ARMADILLO-TYPE FOLD"/>
    <property type="match status" value="1"/>
</dbReference>
<reference evidence="1 2" key="1">
    <citation type="submission" date="2020-02" db="EMBL/GenBank/DDBJ databases">
        <authorList>
            <person name="Li X.-J."/>
            <person name="Feng X.-M."/>
        </authorList>
    </citation>
    <scope>NUCLEOTIDE SEQUENCE [LARGE SCALE GENOMIC DNA]</scope>
    <source>
        <strain evidence="1 2">CGMCC 4.7225</strain>
    </source>
</reference>
<dbReference type="AlphaFoldDB" id="A0A6N9YJW5"/>
<evidence type="ECO:0000313" key="2">
    <source>
        <dbReference type="Proteomes" id="UP000469185"/>
    </source>
</evidence>
<dbReference type="Pfam" id="PF08713">
    <property type="entry name" value="DNA_alkylation"/>
    <property type="match status" value="1"/>
</dbReference>
<dbReference type="Proteomes" id="UP000469185">
    <property type="component" value="Unassembled WGS sequence"/>
</dbReference>
<name>A0A6N9YJW5_9ACTN</name>
<accession>A0A6N9YJW5</accession>
<sequence length="242" mass="27806">MAADIGAPVFIERLKAHQSAEELAKIQRYFKTGPGEYGEGDVFLGVRMGQVFALAKEFIEMPPEELEHLLDSPLHEVRAGAMSIMDKQARRKRTTESRRKDLYELYLRRHDRINNWDLVDLGAPFVIGGYLFDKPRGVLAELARSGVLWERRTAIVSTSYFIRQDDLDDTFAIAEMLLADDHDLIHKATGGWLRAAGAKDRSRLLRFLDEHARRMPRTMVRYAVERLDADQRRAYMEAAERG</sequence>
<organism evidence="1 2">
    <name type="scientific">Phytoactinopolyspora alkaliphila</name>
    <dbReference type="NCBI Taxonomy" id="1783498"/>
    <lineage>
        <taxon>Bacteria</taxon>
        <taxon>Bacillati</taxon>
        <taxon>Actinomycetota</taxon>
        <taxon>Actinomycetes</taxon>
        <taxon>Jiangellales</taxon>
        <taxon>Jiangellaceae</taxon>
        <taxon>Phytoactinopolyspora</taxon>
    </lineage>
</organism>
<dbReference type="PANTHER" id="PTHR34070:SF1">
    <property type="entry name" value="DNA ALKYLATION REPAIR PROTEIN"/>
    <property type="match status" value="1"/>
</dbReference>
<dbReference type="InterPro" id="IPR016024">
    <property type="entry name" value="ARM-type_fold"/>
</dbReference>
<evidence type="ECO:0000313" key="1">
    <source>
        <dbReference type="EMBL" id="NED95237.1"/>
    </source>
</evidence>
<dbReference type="Gene3D" id="1.25.10.90">
    <property type="match status" value="1"/>
</dbReference>
<dbReference type="InterPro" id="IPR014825">
    <property type="entry name" value="DNA_alkylation"/>
</dbReference>
<dbReference type="EMBL" id="JAAGOB010000003">
    <property type="protein sequence ID" value="NED95237.1"/>
    <property type="molecule type" value="Genomic_DNA"/>
</dbReference>